<gene>
    <name evidence="7" type="ORF">C7389_110114</name>
</gene>
<feature type="domain" description="Cytochrome c" evidence="6">
    <location>
        <begin position="779"/>
        <end position="887"/>
    </location>
</feature>
<evidence type="ECO:0000256" key="4">
    <source>
        <dbReference type="PROSITE-ProRule" id="PRU00433"/>
    </source>
</evidence>
<dbReference type="Gene3D" id="3.30.365.10">
    <property type="entry name" value="Aldehyde oxidase/xanthine dehydrogenase, molybdopterin binding domain"/>
    <property type="match status" value="3"/>
</dbReference>
<dbReference type="SUPFAM" id="SSF56003">
    <property type="entry name" value="Molybdenum cofactor-binding domain"/>
    <property type="match status" value="1"/>
</dbReference>
<dbReference type="Pfam" id="PF00034">
    <property type="entry name" value="Cytochrom_C"/>
    <property type="match status" value="1"/>
</dbReference>
<evidence type="ECO:0000313" key="7">
    <source>
        <dbReference type="EMBL" id="TDN50020.1"/>
    </source>
</evidence>
<keyword evidence="8" id="KW-1185">Reference proteome</keyword>
<dbReference type="InterPro" id="IPR036856">
    <property type="entry name" value="Ald_Oxase/Xan_DH_a/b_sf"/>
</dbReference>
<dbReference type="PROSITE" id="PS51007">
    <property type="entry name" value="CYTC"/>
    <property type="match status" value="3"/>
</dbReference>
<dbReference type="EMBL" id="SNVV01000010">
    <property type="protein sequence ID" value="TDN50020.1"/>
    <property type="molecule type" value="Genomic_DNA"/>
</dbReference>
<protein>
    <submittedName>
        <fullName evidence="7">Nicotinate dehydrogenase subunit B</fullName>
    </submittedName>
</protein>
<keyword evidence="1 4" id="KW-0349">Heme</keyword>
<accession>A0A4R6DXI0</accession>
<evidence type="ECO:0000256" key="2">
    <source>
        <dbReference type="ARBA" id="ARBA00022723"/>
    </source>
</evidence>
<dbReference type="InterPro" id="IPR036909">
    <property type="entry name" value="Cyt_c-like_dom_sf"/>
</dbReference>
<evidence type="ECO:0000259" key="6">
    <source>
        <dbReference type="PROSITE" id="PS51007"/>
    </source>
</evidence>
<dbReference type="SUPFAM" id="SSF46626">
    <property type="entry name" value="Cytochrome c"/>
    <property type="match status" value="3"/>
</dbReference>
<dbReference type="PANTHER" id="PTHR35008">
    <property type="entry name" value="BLL4482 PROTEIN-RELATED"/>
    <property type="match status" value="1"/>
</dbReference>
<dbReference type="InterPro" id="IPR051459">
    <property type="entry name" value="Cytochrome_c-type_DH"/>
</dbReference>
<dbReference type="SUPFAM" id="SSF54665">
    <property type="entry name" value="CO dehydrogenase molybdoprotein N-domain-like"/>
    <property type="match status" value="1"/>
</dbReference>
<comment type="caution">
    <text evidence="7">The sequence shown here is derived from an EMBL/GenBank/DDBJ whole genome shotgun (WGS) entry which is preliminary data.</text>
</comment>
<dbReference type="GO" id="GO:0016491">
    <property type="term" value="F:oxidoreductase activity"/>
    <property type="evidence" value="ECO:0007669"/>
    <property type="project" value="InterPro"/>
</dbReference>
<evidence type="ECO:0000313" key="8">
    <source>
        <dbReference type="Proteomes" id="UP000295129"/>
    </source>
</evidence>
<keyword evidence="2 4" id="KW-0479">Metal-binding</keyword>
<dbReference type="AlphaFoldDB" id="A0A4R6DXI0"/>
<dbReference type="OrthoDB" id="9809720at2"/>
<dbReference type="Gene3D" id="1.10.760.10">
    <property type="entry name" value="Cytochrome c-like domain"/>
    <property type="match status" value="3"/>
</dbReference>
<dbReference type="InterPro" id="IPR000674">
    <property type="entry name" value="Ald_Oxase/Xan_DH_a/b"/>
</dbReference>
<dbReference type="PANTHER" id="PTHR35008:SF8">
    <property type="entry name" value="ALCOHOL DEHYDROGENASE CYTOCHROME C SUBUNIT"/>
    <property type="match status" value="1"/>
</dbReference>
<proteinExistence type="predicted"/>
<dbReference type="InterPro" id="IPR037165">
    <property type="entry name" value="AldOxase/xan_DH_Mopterin-bd_sf"/>
</dbReference>
<dbReference type="GO" id="GO:0009055">
    <property type="term" value="F:electron transfer activity"/>
    <property type="evidence" value="ECO:0007669"/>
    <property type="project" value="InterPro"/>
</dbReference>
<feature type="domain" description="Cytochrome c" evidence="6">
    <location>
        <begin position="634"/>
        <end position="737"/>
    </location>
</feature>
<reference evidence="7 8" key="1">
    <citation type="submission" date="2019-03" db="EMBL/GenBank/DDBJ databases">
        <title>Genomic Encyclopedia of Type Strains, Phase IV (KMG-IV): sequencing the most valuable type-strain genomes for metagenomic binning, comparative biology and taxonomic classification.</title>
        <authorList>
            <person name="Goeker M."/>
        </authorList>
    </citation>
    <scope>NUCLEOTIDE SEQUENCE [LARGE SCALE GENOMIC DNA]</scope>
    <source>
        <strain evidence="7 8">DSM 12121</strain>
    </source>
</reference>
<evidence type="ECO:0000256" key="5">
    <source>
        <dbReference type="SAM" id="MobiDB-lite"/>
    </source>
</evidence>
<feature type="domain" description="Cytochrome c" evidence="6">
    <location>
        <begin position="913"/>
        <end position="1000"/>
    </location>
</feature>
<keyword evidence="3 4" id="KW-0408">Iron</keyword>
<feature type="region of interest" description="Disordered" evidence="5">
    <location>
        <begin position="1"/>
        <end position="20"/>
    </location>
</feature>
<feature type="compositionally biased region" description="Low complexity" evidence="5">
    <location>
        <begin position="10"/>
        <end position="20"/>
    </location>
</feature>
<dbReference type="GO" id="GO:0046872">
    <property type="term" value="F:metal ion binding"/>
    <property type="evidence" value="ECO:0007669"/>
    <property type="project" value="UniProtKB-KW"/>
</dbReference>
<dbReference type="Pfam" id="PF13442">
    <property type="entry name" value="Cytochrome_CBB3"/>
    <property type="match status" value="1"/>
</dbReference>
<organism evidence="7 8">
    <name type="scientific">Azoarcus indigens</name>
    <dbReference type="NCBI Taxonomy" id="29545"/>
    <lineage>
        <taxon>Bacteria</taxon>
        <taxon>Pseudomonadati</taxon>
        <taxon>Pseudomonadota</taxon>
        <taxon>Betaproteobacteria</taxon>
        <taxon>Rhodocyclales</taxon>
        <taxon>Zoogloeaceae</taxon>
        <taxon>Azoarcus</taxon>
    </lineage>
</organism>
<evidence type="ECO:0000256" key="1">
    <source>
        <dbReference type="ARBA" id="ARBA00022617"/>
    </source>
</evidence>
<name>A0A4R6DXI0_9RHOO</name>
<sequence length="1023" mass="105556">MTTPPPATASPPDESAANAGTAASALVAGSPGAAIAAIPFAGGSAEHVGGSGLLHARVVRPPLDGEGASLRPRRLLAVEAASVAAIEGVVDVVARGDFVAVVATTTEAATRAARQLKARWESRPAPQPLPARENVVYEHGDTAAASAANKLSRSYRWPALPPLAEESANACAALVDGELHLWARARAPRALTLEIAALTGLPPARVQVLDPAALAPQGLPAPAGRSPWTEHAAADAALLAQRLGRPVLVTLGQAELRWSAALAGAQESRIEAADEAGPDAAARFASYRHTTLPPAQTPLLPALRLAGVGSPTAEAAQPATVLPPPYRAAALRLASTAAVVSPRPPAAHDPGLPGQVFAQESFIDEAARAAGADPLAYRLQRLEDERGATLLRRLGEQAGPAPASDDALLRGRGYACAHVSEAAWENDPQHTLDAAAIDAHKDAWAAWMAEVAVDPRSGEVAVSRVLVGSDAGALDHGGMRQAIADTTGRLLSAEPATAFDDWPATAVPAAPGEIALLNAALLGTEPPAAQSLPAMPEPRLAGTGATLLPAAAAVANAIHDATGVRLDAPPFTAERIRLALEARNGAAVKASNKRKLGWLGAAAAAAAATLATALPWRAPIAPVAPPAADLYSAATLARGELVAAAGDCAVCHTTADGAPLAGGLALETPFGIIYTTNITPDPETGIGNWSYAAFERAMRHGIHRDGRHLYPAFPYTAYAKLSADDMQALYAWLMAQPAVKAKAPETRLAFPYSLRPALAGWKLLYHDPSPFQPDPARSAEWNRGAYLVEGAGHCGACHTPRNALGAEKSGEHRYAGAFAEGWEAPPLNALSHAPVPWTESALYDYLRHGYSPQHGVASGPMAPVVESLAALPDSDIRAIATYLASHAKAAPTPATASGYANALQQRAQAAALTLAGPAESLYDGACAACHQENGPDLFGVKPELALNSNLHSPHPDNLVQIILHGIQSPAHGDLGYMPGFAASLDDRQIADLSAYLRARFAPDKPAWQGLAETVARLRKGGVH</sequence>
<dbReference type="RefSeq" id="WP_133592075.1">
    <property type="nucleotide sequence ID" value="NZ_SNVV01000010.1"/>
</dbReference>
<dbReference type="InterPro" id="IPR009056">
    <property type="entry name" value="Cyt_c-like_dom"/>
</dbReference>
<dbReference type="GO" id="GO:0020037">
    <property type="term" value="F:heme binding"/>
    <property type="evidence" value="ECO:0007669"/>
    <property type="project" value="InterPro"/>
</dbReference>
<dbReference type="Proteomes" id="UP000295129">
    <property type="component" value="Unassembled WGS sequence"/>
</dbReference>
<dbReference type="SMART" id="SM01008">
    <property type="entry name" value="Ald_Xan_dh_C"/>
    <property type="match status" value="1"/>
</dbReference>
<evidence type="ECO:0000256" key="3">
    <source>
        <dbReference type="ARBA" id="ARBA00023004"/>
    </source>
</evidence>